<evidence type="ECO:0000256" key="1">
    <source>
        <dbReference type="SAM" id="SignalP"/>
    </source>
</evidence>
<dbReference type="Proteomes" id="UP001178461">
    <property type="component" value="Chromosome 6"/>
</dbReference>
<name>A0AA35P7N7_9SAUR</name>
<feature type="signal peptide" evidence="1">
    <location>
        <begin position="1"/>
        <end position="23"/>
    </location>
</feature>
<evidence type="ECO:0000313" key="3">
    <source>
        <dbReference type="Proteomes" id="UP001178461"/>
    </source>
</evidence>
<dbReference type="EMBL" id="OX395131">
    <property type="protein sequence ID" value="CAI5778044.1"/>
    <property type="molecule type" value="Genomic_DNA"/>
</dbReference>
<evidence type="ECO:0000313" key="2">
    <source>
        <dbReference type="EMBL" id="CAI5778044.1"/>
    </source>
</evidence>
<reference evidence="2" key="1">
    <citation type="submission" date="2022-12" db="EMBL/GenBank/DDBJ databases">
        <authorList>
            <person name="Alioto T."/>
            <person name="Alioto T."/>
            <person name="Gomez Garrido J."/>
        </authorList>
    </citation>
    <scope>NUCLEOTIDE SEQUENCE</scope>
</reference>
<organism evidence="2 3">
    <name type="scientific">Podarcis lilfordi</name>
    <name type="common">Lilford's wall lizard</name>
    <dbReference type="NCBI Taxonomy" id="74358"/>
    <lineage>
        <taxon>Eukaryota</taxon>
        <taxon>Metazoa</taxon>
        <taxon>Chordata</taxon>
        <taxon>Craniata</taxon>
        <taxon>Vertebrata</taxon>
        <taxon>Euteleostomi</taxon>
        <taxon>Lepidosauria</taxon>
        <taxon>Squamata</taxon>
        <taxon>Bifurcata</taxon>
        <taxon>Unidentata</taxon>
        <taxon>Episquamata</taxon>
        <taxon>Laterata</taxon>
        <taxon>Lacertibaenia</taxon>
        <taxon>Lacertidae</taxon>
        <taxon>Podarcis</taxon>
    </lineage>
</organism>
<keyword evidence="3" id="KW-1185">Reference proteome</keyword>
<proteinExistence type="predicted"/>
<accession>A0AA35P7N7</accession>
<dbReference type="AlphaFoldDB" id="A0AA35P7N7"/>
<protein>
    <submittedName>
        <fullName evidence="2">Uncharacterized protein</fullName>
    </submittedName>
</protein>
<feature type="chain" id="PRO_5041296582" evidence="1">
    <location>
        <begin position="24"/>
        <end position="81"/>
    </location>
</feature>
<keyword evidence="1" id="KW-0732">Signal</keyword>
<gene>
    <name evidence="2" type="ORF">PODLI_1B019081</name>
</gene>
<sequence>MLILKAILKTWVAIHAQLPGAETVNDLGIRRNCSLAVIQMELLTVTDTTLKHGLSSFVLRLKLCKTLRKIEEYIEGKFQQV</sequence>